<name>A0ABT3C8P5_9MYCO</name>
<dbReference type="EMBL" id="JACKTY010000020">
    <property type="protein sequence ID" value="MCV7225853.1"/>
    <property type="molecule type" value="Genomic_DNA"/>
</dbReference>
<gene>
    <name evidence="1" type="ORF">H7J73_07385</name>
</gene>
<evidence type="ECO:0000313" key="2">
    <source>
        <dbReference type="Proteomes" id="UP001526201"/>
    </source>
</evidence>
<protein>
    <submittedName>
        <fullName evidence="1">Uncharacterized protein</fullName>
    </submittedName>
</protein>
<keyword evidence="2" id="KW-1185">Reference proteome</keyword>
<sequence length="213" mass="23415">MSWQPSYATAADLASWRGIDPDDPALALATEAASRAIDKATGRQFGVADEPVARFYHPDRPRHEHRHFGYLPYFGGGYLRHRHGVDIDDLMTTDGLEVLVDVGGAYQSVTDFDLTPLNGAANGRPWTRLETTTPLHGRVQITATWGWTAAPDAVKLATLIQGSRFYERRESPAGAPTLNRVDDVEMRWSAGTADLDADVLASIAPFRRLWAAV</sequence>
<dbReference type="RefSeq" id="WP_264066697.1">
    <property type="nucleotide sequence ID" value="NZ_JACKTY010000020.1"/>
</dbReference>
<accession>A0ABT3C8P5</accession>
<proteinExistence type="predicted"/>
<reference evidence="1 2" key="1">
    <citation type="journal article" date="2022" name="BMC Genomics">
        <title>Comparative genome analysis of mycobacteria focusing on tRNA and non-coding RNA.</title>
        <authorList>
            <person name="Behra P.R.K."/>
            <person name="Pettersson B.M.F."/>
            <person name="Ramesh M."/>
            <person name="Das S."/>
            <person name="Dasgupta S."/>
            <person name="Kirsebom L.A."/>
        </authorList>
    </citation>
    <scope>NUCLEOTIDE SEQUENCE [LARGE SCALE GENOMIC DNA]</scope>
    <source>
        <strain evidence="1 2">DSM 44078</strain>
    </source>
</reference>
<evidence type="ECO:0000313" key="1">
    <source>
        <dbReference type="EMBL" id="MCV7225853.1"/>
    </source>
</evidence>
<dbReference type="Proteomes" id="UP001526201">
    <property type="component" value="Unassembled WGS sequence"/>
</dbReference>
<organism evidence="1 2">
    <name type="scientific">Mycolicibacterium komossense</name>
    <dbReference type="NCBI Taxonomy" id="1779"/>
    <lineage>
        <taxon>Bacteria</taxon>
        <taxon>Bacillati</taxon>
        <taxon>Actinomycetota</taxon>
        <taxon>Actinomycetes</taxon>
        <taxon>Mycobacteriales</taxon>
        <taxon>Mycobacteriaceae</taxon>
        <taxon>Mycolicibacterium</taxon>
    </lineage>
</organism>
<comment type="caution">
    <text evidence="1">The sequence shown here is derived from an EMBL/GenBank/DDBJ whole genome shotgun (WGS) entry which is preliminary data.</text>
</comment>